<evidence type="ECO:0000256" key="8">
    <source>
        <dbReference type="SAM" id="SignalP"/>
    </source>
</evidence>
<feature type="domain" description="Thioredoxin" evidence="9">
    <location>
        <begin position="554"/>
        <end position="682"/>
    </location>
</feature>
<keyword evidence="3 7" id="KW-0812">Transmembrane</keyword>
<keyword evidence="11" id="KW-1185">Reference proteome</keyword>
<dbReference type="Pfam" id="PF11412">
    <property type="entry name" value="DsbD_N"/>
    <property type="match status" value="1"/>
</dbReference>
<feature type="signal peptide" evidence="8">
    <location>
        <begin position="1"/>
        <end position="16"/>
    </location>
</feature>
<evidence type="ECO:0000313" key="11">
    <source>
        <dbReference type="Proteomes" id="UP001597400"/>
    </source>
</evidence>
<feature type="transmembrane region" description="Helical" evidence="7">
    <location>
        <begin position="540"/>
        <end position="557"/>
    </location>
</feature>
<keyword evidence="4" id="KW-0201">Cytochrome c-type biogenesis</keyword>
<dbReference type="PROSITE" id="PS51352">
    <property type="entry name" value="THIOREDOXIN_2"/>
    <property type="match status" value="1"/>
</dbReference>
<dbReference type="SUPFAM" id="SSF52833">
    <property type="entry name" value="Thioredoxin-like"/>
    <property type="match status" value="1"/>
</dbReference>
<evidence type="ECO:0000256" key="5">
    <source>
        <dbReference type="ARBA" id="ARBA00022989"/>
    </source>
</evidence>
<proteinExistence type="predicted"/>
<evidence type="ECO:0000256" key="6">
    <source>
        <dbReference type="ARBA" id="ARBA00023136"/>
    </source>
</evidence>
<feature type="transmembrane region" description="Helical" evidence="7">
    <location>
        <begin position="443"/>
        <end position="466"/>
    </location>
</feature>
<evidence type="ECO:0000313" key="10">
    <source>
        <dbReference type="EMBL" id="MFD1952544.1"/>
    </source>
</evidence>
<keyword evidence="2" id="KW-1003">Cell membrane</keyword>
<comment type="caution">
    <text evidence="10">The sequence shown here is derived from an EMBL/GenBank/DDBJ whole genome shotgun (WGS) entry which is preliminary data.</text>
</comment>
<protein>
    <submittedName>
        <fullName evidence="10">Protein-disulfide reductase DsbD family protein</fullName>
    </submittedName>
</protein>
<dbReference type="Pfam" id="PF13899">
    <property type="entry name" value="Thioredoxin_7"/>
    <property type="match status" value="1"/>
</dbReference>
<organism evidence="10 11">
    <name type="scientific">Sphingomonas arantia</name>
    <dbReference type="NCBI Taxonomy" id="1460676"/>
    <lineage>
        <taxon>Bacteria</taxon>
        <taxon>Pseudomonadati</taxon>
        <taxon>Pseudomonadota</taxon>
        <taxon>Alphaproteobacteria</taxon>
        <taxon>Sphingomonadales</taxon>
        <taxon>Sphingomonadaceae</taxon>
        <taxon>Sphingomonas</taxon>
    </lineage>
</organism>
<evidence type="ECO:0000259" key="9">
    <source>
        <dbReference type="PROSITE" id="PS51352"/>
    </source>
</evidence>
<keyword evidence="6 7" id="KW-0472">Membrane</keyword>
<feature type="transmembrane region" description="Helical" evidence="7">
    <location>
        <begin position="510"/>
        <end position="528"/>
    </location>
</feature>
<name>A0ABW4U0L9_9SPHN</name>
<keyword evidence="5 7" id="KW-1133">Transmembrane helix</keyword>
<dbReference type="Proteomes" id="UP001597400">
    <property type="component" value="Unassembled WGS sequence"/>
</dbReference>
<feature type="transmembrane region" description="Helical" evidence="7">
    <location>
        <begin position="333"/>
        <end position="352"/>
    </location>
</feature>
<sequence length="682" mass="69511">MTWLLALIVLPGVANAQLGRTQHIRASLVAESATPRAGAPVTLAFVMTPAAGWHGYWQNPGDAGVETQATWTLPRGVSAGPIGYPVPQTLIVAGLMNYVYEGRYAQPLTLTLPAGLARGTRLPIKVRLDYLACTREICVPEKAELAIVLTVGDGAVTPAARAAFDGFRAALPKPLGGRARFAVAGGRFRLAVPMPAGVRVAEPYFFPLTDGVIDYAAPQRVSRRGNALIVETVAKGAAPRRMAGVLRIGRGKGLTLDAVPGTVPAAGVAIGAADEGDAPAGSGGAGTLLVALGGALLGGLLLNIMPCVFPILSLKALSLARGGGDERGVRREALAYAAGVILVCVALGGILLALRAGGSAAGWAFQLQDPRVIVVLMLLTAGIGFNLAGLFELPAISGGGALAGKGGTGGAFWTGALAAFVATPCTGPFMGAALGAALVLPTVAALAVFAGLGLGMAIPFLLLGYVPRVRAMLPRPGAWMDVMRRVLALPMFATALGLAWILGRQAGVDGMMLGLVAAVIVAIGLWWVGGRQAGGRTHAWWPLAPAVAAACALVAVVPRAPAGASTAVAAADVKSVPFDRAKLAAYQAAGTPVFVYFTADWCLTCKVNEKAAIEREAVQTAFAKAGIVTMVGDWTDGDADISRFLGEHGRSGVPLYLFAGKGAPLKVLPQVLTPGTLTALAA</sequence>
<feature type="transmembrane region" description="Helical" evidence="7">
    <location>
        <begin position="372"/>
        <end position="391"/>
    </location>
</feature>
<evidence type="ECO:0000256" key="2">
    <source>
        <dbReference type="ARBA" id="ARBA00022475"/>
    </source>
</evidence>
<dbReference type="Gene3D" id="3.40.30.10">
    <property type="entry name" value="Glutaredoxin"/>
    <property type="match status" value="1"/>
</dbReference>
<dbReference type="InterPro" id="IPR003834">
    <property type="entry name" value="Cyt_c_assmbl_TM_dom"/>
</dbReference>
<feature type="transmembrane region" description="Helical" evidence="7">
    <location>
        <begin position="412"/>
        <end position="437"/>
    </location>
</feature>
<comment type="subcellular location">
    <subcellularLocation>
        <location evidence="1">Cell membrane</location>
        <topology evidence="1">Multi-pass membrane protein</topology>
    </subcellularLocation>
</comment>
<reference evidence="11" key="1">
    <citation type="journal article" date="2019" name="Int. J. Syst. Evol. Microbiol.">
        <title>The Global Catalogue of Microorganisms (GCM) 10K type strain sequencing project: providing services to taxonomists for standard genome sequencing and annotation.</title>
        <authorList>
            <consortium name="The Broad Institute Genomics Platform"/>
            <consortium name="The Broad Institute Genome Sequencing Center for Infectious Disease"/>
            <person name="Wu L."/>
            <person name="Ma J."/>
        </authorList>
    </citation>
    <scope>NUCLEOTIDE SEQUENCE [LARGE SCALE GENOMIC DNA]</scope>
    <source>
        <strain evidence="11">CGMCC 1.12702</strain>
    </source>
</reference>
<evidence type="ECO:0000256" key="3">
    <source>
        <dbReference type="ARBA" id="ARBA00022692"/>
    </source>
</evidence>
<dbReference type="Pfam" id="PF02683">
    <property type="entry name" value="DsbD_TM"/>
    <property type="match status" value="1"/>
</dbReference>
<dbReference type="InterPro" id="IPR028250">
    <property type="entry name" value="DsbDN"/>
</dbReference>
<dbReference type="PANTHER" id="PTHR32234">
    <property type="entry name" value="THIOL:DISULFIDE INTERCHANGE PROTEIN DSBD"/>
    <property type="match status" value="1"/>
</dbReference>
<evidence type="ECO:0000256" key="7">
    <source>
        <dbReference type="SAM" id="Phobius"/>
    </source>
</evidence>
<dbReference type="RefSeq" id="WP_380931559.1">
    <property type="nucleotide sequence ID" value="NZ_JBHUGS010000005.1"/>
</dbReference>
<dbReference type="CDD" id="cd02953">
    <property type="entry name" value="DsbDgamma"/>
    <property type="match status" value="1"/>
</dbReference>
<evidence type="ECO:0000256" key="1">
    <source>
        <dbReference type="ARBA" id="ARBA00004651"/>
    </source>
</evidence>
<feature type="transmembrane region" description="Helical" evidence="7">
    <location>
        <begin position="486"/>
        <end position="504"/>
    </location>
</feature>
<evidence type="ECO:0000256" key="4">
    <source>
        <dbReference type="ARBA" id="ARBA00022748"/>
    </source>
</evidence>
<dbReference type="InterPro" id="IPR013766">
    <property type="entry name" value="Thioredoxin_domain"/>
</dbReference>
<feature type="chain" id="PRO_5045300531" evidence="8">
    <location>
        <begin position="17"/>
        <end position="682"/>
    </location>
</feature>
<feature type="transmembrane region" description="Helical" evidence="7">
    <location>
        <begin position="288"/>
        <end position="312"/>
    </location>
</feature>
<gene>
    <name evidence="10" type="ORF">ACFSGX_17335</name>
</gene>
<dbReference type="InterPro" id="IPR036249">
    <property type="entry name" value="Thioredoxin-like_sf"/>
</dbReference>
<dbReference type="EMBL" id="JBHUGS010000005">
    <property type="protein sequence ID" value="MFD1952544.1"/>
    <property type="molecule type" value="Genomic_DNA"/>
</dbReference>
<keyword evidence="8" id="KW-0732">Signal</keyword>
<accession>A0ABW4U0L9</accession>
<dbReference type="InterPro" id="IPR035671">
    <property type="entry name" value="DsbD_gamma"/>
</dbReference>
<dbReference type="PANTHER" id="PTHR32234:SF3">
    <property type="entry name" value="SUPPRESSION OF COPPER SENSITIVITY PROTEIN"/>
    <property type="match status" value="1"/>
</dbReference>